<evidence type="ECO:0000313" key="2">
    <source>
        <dbReference type="WBParaSite" id="PDA_v2.g12024.t1"/>
    </source>
</evidence>
<accession>A0A914PBD5</accession>
<keyword evidence="1" id="KW-1185">Reference proteome</keyword>
<dbReference type="WBParaSite" id="PDA_v2.g12024.t1">
    <property type="protein sequence ID" value="PDA_v2.g12024.t1"/>
    <property type="gene ID" value="PDA_v2.g12024"/>
</dbReference>
<reference evidence="2" key="1">
    <citation type="submission" date="2022-11" db="UniProtKB">
        <authorList>
            <consortium name="WormBaseParasite"/>
        </authorList>
    </citation>
    <scope>IDENTIFICATION</scope>
</reference>
<proteinExistence type="predicted"/>
<name>A0A914PBD5_9BILA</name>
<evidence type="ECO:0000313" key="1">
    <source>
        <dbReference type="Proteomes" id="UP000887578"/>
    </source>
</evidence>
<dbReference type="AlphaFoldDB" id="A0A914PBD5"/>
<protein>
    <submittedName>
        <fullName evidence="2">Uncharacterized protein</fullName>
    </submittedName>
</protein>
<dbReference type="Proteomes" id="UP000887578">
    <property type="component" value="Unplaced"/>
</dbReference>
<sequence>MCPNSGVPWGTGCPEDFFYDCSSQTEIIDFIKSKNFNDLVYKNAKEEVGYFSACSNLISGLLCILEKNKEVVEKTQDVEYYCTEEGNPCDNNLNVQYFDLH</sequence>
<organism evidence="1 2">
    <name type="scientific">Panagrolaimus davidi</name>
    <dbReference type="NCBI Taxonomy" id="227884"/>
    <lineage>
        <taxon>Eukaryota</taxon>
        <taxon>Metazoa</taxon>
        <taxon>Ecdysozoa</taxon>
        <taxon>Nematoda</taxon>
        <taxon>Chromadorea</taxon>
        <taxon>Rhabditida</taxon>
        <taxon>Tylenchina</taxon>
        <taxon>Panagrolaimomorpha</taxon>
        <taxon>Panagrolaimoidea</taxon>
        <taxon>Panagrolaimidae</taxon>
        <taxon>Panagrolaimus</taxon>
    </lineage>
</organism>